<evidence type="ECO:0000259" key="2">
    <source>
        <dbReference type="PROSITE" id="PS50914"/>
    </source>
</evidence>
<feature type="compositionally biased region" description="Basic and acidic residues" evidence="1">
    <location>
        <begin position="126"/>
        <end position="146"/>
    </location>
</feature>
<proteinExistence type="predicted"/>
<evidence type="ECO:0000313" key="4">
    <source>
        <dbReference type="Proteomes" id="UP000622317"/>
    </source>
</evidence>
<name>A0A927FED0_9BACT</name>
<sequence>MKTFFLALILGIFIGSIVTHYFADPQAYQNLQEAKASLFGEEPEETETSEPSASNDESEPARFEVGSGDLQDEQGPTDSSPHPIPLPKPATKPEAAAPSENEPPAPSEETEPSPTPDAAEAVAPEAENKAPEKPKSRSEELIEEGVKKTEEIAKTVSEKAKEVAEEAKPLIEDGIDLTIAAGIRAQYKLERRLDSDAIKISVKDQIVTLSGNVKSEDAKKLAIEIAVFTKGVNGVEETLSIVE</sequence>
<evidence type="ECO:0000256" key="1">
    <source>
        <dbReference type="SAM" id="MobiDB-lite"/>
    </source>
</evidence>
<comment type="caution">
    <text evidence="3">The sequence shown here is derived from an EMBL/GenBank/DDBJ whole genome shotgun (WGS) entry which is preliminary data.</text>
</comment>
<keyword evidence="4" id="KW-1185">Reference proteome</keyword>
<dbReference type="AlphaFoldDB" id="A0A927FED0"/>
<feature type="compositionally biased region" description="Low complexity" evidence="1">
    <location>
        <begin position="116"/>
        <end position="125"/>
    </location>
</feature>
<accession>A0A927FED0</accession>
<dbReference type="PROSITE" id="PS50914">
    <property type="entry name" value="BON"/>
    <property type="match status" value="1"/>
</dbReference>
<protein>
    <submittedName>
        <fullName evidence="3">BON domain-containing protein</fullName>
    </submittedName>
</protein>
<feature type="region of interest" description="Disordered" evidence="1">
    <location>
        <begin position="37"/>
        <end position="146"/>
    </location>
</feature>
<feature type="domain" description="BON" evidence="2">
    <location>
        <begin position="175"/>
        <end position="243"/>
    </location>
</feature>
<organism evidence="3 4">
    <name type="scientific">Pelagicoccus enzymogenes</name>
    <dbReference type="NCBI Taxonomy" id="2773457"/>
    <lineage>
        <taxon>Bacteria</taxon>
        <taxon>Pseudomonadati</taxon>
        <taxon>Verrucomicrobiota</taxon>
        <taxon>Opitutia</taxon>
        <taxon>Puniceicoccales</taxon>
        <taxon>Pelagicoccaceae</taxon>
        <taxon>Pelagicoccus</taxon>
    </lineage>
</organism>
<dbReference type="EMBL" id="JACYFG010000051">
    <property type="protein sequence ID" value="MBD5781848.1"/>
    <property type="molecule type" value="Genomic_DNA"/>
</dbReference>
<dbReference type="RefSeq" id="WP_191618926.1">
    <property type="nucleotide sequence ID" value="NZ_JACYFG010000051.1"/>
</dbReference>
<gene>
    <name evidence="3" type="ORF">IEN85_20270</name>
</gene>
<dbReference type="Gene3D" id="3.30.1340.30">
    <property type="match status" value="1"/>
</dbReference>
<evidence type="ECO:0000313" key="3">
    <source>
        <dbReference type="EMBL" id="MBD5781848.1"/>
    </source>
</evidence>
<dbReference type="Pfam" id="PF04972">
    <property type="entry name" value="BON"/>
    <property type="match status" value="1"/>
</dbReference>
<reference evidence="3" key="1">
    <citation type="submission" date="2020-09" db="EMBL/GenBank/DDBJ databases">
        <title>Pelagicoccus enzymogenes sp. nov. with an EPS production, isolated from marine sediment.</title>
        <authorList>
            <person name="Feng X."/>
        </authorList>
    </citation>
    <scope>NUCLEOTIDE SEQUENCE</scope>
    <source>
        <strain evidence="3">NFK12</strain>
    </source>
</reference>
<dbReference type="InterPro" id="IPR007055">
    <property type="entry name" value="BON_dom"/>
</dbReference>
<dbReference type="Proteomes" id="UP000622317">
    <property type="component" value="Unassembled WGS sequence"/>
</dbReference>